<comment type="caution">
    <text evidence="1">The sequence shown here is derived from an EMBL/GenBank/DDBJ whole genome shotgun (WGS) entry which is preliminary data.</text>
</comment>
<sequence>MAETEEEDDYLSMTFGDASVTQSETSLQRTARLKKEAAERGRVPSKAELAERQKAAREAALATQIDSSNKGAKMMAKMGFKGGALGRADDARTNPIDLQMKDDRGGIGMDGEKKRKVREAAEAADVGEKRQKVGLDEFRERSRAEGEEKRAEGLMWGAMKVLEGLEADEQKFDDAAQAEKDGADHEANGVRSESAAEKRANRLRDVNVLHRPLLKQRQKKERELKMRYDLNNSLSTRNDAADSDEDHEASFDRRTEDLDDEDSELADFEALSPAERLEKIVMELREKYHYCFWCKHRYPDAEMGGCPGLTEDEHG</sequence>
<proteinExistence type="predicted"/>
<dbReference type="Proteomes" id="UP001281147">
    <property type="component" value="Unassembled WGS sequence"/>
</dbReference>
<protein>
    <submittedName>
        <fullName evidence="1">Uncharacterized protein</fullName>
    </submittedName>
</protein>
<reference evidence="1" key="1">
    <citation type="submission" date="2023-07" db="EMBL/GenBank/DDBJ databases">
        <title>Black Yeasts Isolated from many extreme environments.</title>
        <authorList>
            <person name="Coleine C."/>
            <person name="Stajich J.E."/>
            <person name="Selbmann L."/>
        </authorList>
    </citation>
    <scope>NUCLEOTIDE SEQUENCE</scope>
    <source>
        <strain evidence="1">CCFEE 5714</strain>
    </source>
</reference>
<organism evidence="1 2">
    <name type="scientific">Vermiconidia calcicola</name>
    <dbReference type="NCBI Taxonomy" id="1690605"/>
    <lineage>
        <taxon>Eukaryota</taxon>
        <taxon>Fungi</taxon>
        <taxon>Dikarya</taxon>
        <taxon>Ascomycota</taxon>
        <taxon>Pezizomycotina</taxon>
        <taxon>Dothideomycetes</taxon>
        <taxon>Dothideomycetidae</taxon>
        <taxon>Mycosphaerellales</taxon>
        <taxon>Extremaceae</taxon>
        <taxon>Vermiconidia</taxon>
    </lineage>
</organism>
<evidence type="ECO:0000313" key="2">
    <source>
        <dbReference type="Proteomes" id="UP001281147"/>
    </source>
</evidence>
<name>A0ACC3NR66_9PEZI</name>
<gene>
    <name evidence="1" type="ORF">LTR37_003447</name>
</gene>
<accession>A0ACC3NR66</accession>
<dbReference type="EMBL" id="JAUTXU010000020">
    <property type="protein sequence ID" value="KAK3720784.1"/>
    <property type="molecule type" value="Genomic_DNA"/>
</dbReference>
<evidence type="ECO:0000313" key="1">
    <source>
        <dbReference type="EMBL" id="KAK3720784.1"/>
    </source>
</evidence>
<keyword evidence="2" id="KW-1185">Reference proteome</keyword>